<organism evidence="7 8">
    <name type="scientific">Phenylobacterium soli</name>
    <dbReference type="NCBI Taxonomy" id="2170551"/>
    <lineage>
        <taxon>Bacteria</taxon>
        <taxon>Pseudomonadati</taxon>
        <taxon>Pseudomonadota</taxon>
        <taxon>Alphaproteobacteria</taxon>
        <taxon>Caulobacterales</taxon>
        <taxon>Caulobacteraceae</taxon>
        <taxon>Phenylobacterium</taxon>
    </lineage>
</organism>
<feature type="domain" description="Thiolase C-terminal" evidence="6">
    <location>
        <begin position="278"/>
        <end position="400"/>
    </location>
</feature>
<dbReference type="InterPro" id="IPR002155">
    <property type="entry name" value="Thiolase"/>
</dbReference>
<dbReference type="Gene3D" id="3.40.47.10">
    <property type="match status" value="2"/>
</dbReference>
<evidence type="ECO:0000256" key="1">
    <source>
        <dbReference type="ARBA" id="ARBA00010982"/>
    </source>
</evidence>
<dbReference type="InterPro" id="IPR020613">
    <property type="entry name" value="Thiolase_CS"/>
</dbReference>
<dbReference type="PANTHER" id="PTHR43365">
    <property type="entry name" value="BLR7806 PROTEIN"/>
    <property type="match status" value="1"/>
</dbReference>
<dbReference type="AlphaFoldDB" id="A0A328ANE1"/>
<comment type="caution">
    <text evidence="7">The sequence shown here is derived from an EMBL/GenBank/DDBJ whole genome shotgun (WGS) entry which is preliminary data.</text>
</comment>
<dbReference type="InterPro" id="IPR020617">
    <property type="entry name" value="Thiolase_C"/>
</dbReference>
<name>A0A328ANE1_9CAUL</name>
<dbReference type="NCBIfam" id="TIGR01930">
    <property type="entry name" value="AcCoA-C-Actrans"/>
    <property type="match status" value="1"/>
</dbReference>
<dbReference type="SUPFAM" id="SSF53901">
    <property type="entry name" value="Thiolase-like"/>
    <property type="match status" value="2"/>
</dbReference>
<protein>
    <submittedName>
        <fullName evidence="7">Acetyl-CoA C-acyltransferase</fullName>
    </submittedName>
</protein>
<dbReference type="OrthoDB" id="9764638at2"/>
<dbReference type="InterPro" id="IPR016039">
    <property type="entry name" value="Thiolase-like"/>
</dbReference>
<keyword evidence="2 4" id="KW-0808">Transferase</keyword>
<accession>A0A328ANE1</accession>
<evidence type="ECO:0000313" key="7">
    <source>
        <dbReference type="EMBL" id="RAK56097.1"/>
    </source>
</evidence>
<dbReference type="PROSITE" id="PS00737">
    <property type="entry name" value="THIOLASE_2"/>
    <property type="match status" value="1"/>
</dbReference>
<comment type="similarity">
    <text evidence="1 4">Belongs to the thiolase-like superfamily. Thiolase family.</text>
</comment>
<dbReference type="InterPro" id="IPR020616">
    <property type="entry name" value="Thiolase_N"/>
</dbReference>
<gene>
    <name evidence="7" type="ORF">DJ017_17060</name>
</gene>
<dbReference type="PIRSF" id="PIRSF000429">
    <property type="entry name" value="Ac-CoA_Ac_transf"/>
    <property type="match status" value="1"/>
</dbReference>
<evidence type="ECO:0000259" key="5">
    <source>
        <dbReference type="Pfam" id="PF00108"/>
    </source>
</evidence>
<feature type="domain" description="Thiolase N-terminal" evidence="5">
    <location>
        <begin position="3"/>
        <end position="228"/>
    </location>
</feature>
<evidence type="ECO:0000256" key="3">
    <source>
        <dbReference type="ARBA" id="ARBA00023315"/>
    </source>
</evidence>
<evidence type="ECO:0000256" key="2">
    <source>
        <dbReference type="ARBA" id="ARBA00022679"/>
    </source>
</evidence>
<dbReference type="RefSeq" id="WP_111529845.1">
    <property type="nucleotide sequence ID" value="NZ_JBHRSG010000003.1"/>
</dbReference>
<proteinExistence type="inferred from homology"/>
<dbReference type="Pfam" id="PF02803">
    <property type="entry name" value="Thiolase_C"/>
    <property type="match status" value="1"/>
</dbReference>
<dbReference type="GO" id="GO:0003988">
    <property type="term" value="F:acetyl-CoA C-acyltransferase activity"/>
    <property type="evidence" value="ECO:0007669"/>
    <property type="project" value="UniProtKB-ARBA"/>
</dbReference>
<dbReference type="PANTHER" id="PTHR43365:SF1">
    <property type="entry name" value="ACETYL-COA C-ACYLTRANSFERASE"/>
    <property type="match status" value="1"/>
</dbReference>
<dbReference type="CDD" id="cd00751">
    <property type="entry name" value="thiolase"/>
    <property type="match status" value="1"/>
</dbReference>
<keyword evidence="3 4" id="KW-0012">Acyltransferase</keyword>
<dbReference type="Proteomes" id="UP000249254">
    <property type="component" value="Unassembled WGS sequence"/>
</dbReference>
<evidence type="ECO:0000259" key="6">
    <source>
        <dbReference type="Pfam" id="PF02803"/>
    </source>
</evidence>
<dbReference type="Pfam" id="PF00108">
    <property type="entry name" value="Thiolase_N"/>
    <property type="match status" value="1"/>
</dbReference>
<dbReference type="EMBL" id="QFYQ01000001">
    <property type="protein sequence ID" value="RAK56097.1"/>
    <property type="molecule type" value="Genomic_DNA"/>
</dbReference>
<sequence>MDVYVFDAARTPRGKGRPGGALAAIPPVALVEQLVRALERRNGAEAVRAAGHFTLGCVTQVGGQGGHVALAARIRAGLPDSVACLTINNFCVSGLSAVADAARRVATGQVDLALAGGVESMSQAPFLADRADYYSDMALAAQMGWAPVGLAADLMATREGLPREALDAMVLRSHARAAAAWRDGRYDGRVIPVLGADGTVALANDENIRDFGDGATLARLEPVFAAAGAQGYDEILVGNTPGLNKVEHVHTVAHCPPIADGAALVLVGSAEAGQRYGLTPLARVRAVAECADDHVLQLTAGFRAMEQVVARAGLALDQVGAVEFMEAFAAAPALFERDYPCDPARVNPNGGHLAMGHPMGATGAVLTTTLLDDMVQLEAETGLVVATGGVGVGAAMVLERTA</sequence>
<keyword evidence="8" id="KW-1185">Reference proteome</keyword>
<evidence type="ECO:0000313" key="8">
    <source>
        <dbReference type="Proteomes" id="UP000249254"/>
    </source>
</evidence>
<reference evidence="8" key="1">
    <citation type="submission" date="2018-05" db="EMBL/GenBank/DDBJ databases">
        <authorList>
            <person name="Li X."/>
        </authorList>
    </citation>
    <scope>NUCLEOTIDE SEQUENCE [LARGE SCALE GENOMIC DNA]</scope>
    <source>
        <strain evidence="8">LX32</strain>
    </source>
</reference>
<evidence type="ECO:0000256" key="4">
    <source>
        <dbReference type="RuleBase" id="RU003557"/>
    </source>
</evidence>